<keyword evidence="2 3" id="KW-0663">Pyridoxal phosphate</keyword>
<dbReference type="Gene3D" id="3.90.1150.10">
    <property type="entry name" value="Aspartate Aminotransferase, domain 1"/>
    <property type="match status" value="1"/>
</dbReference>
<dbReference type="InterPro" id="IPR000277">
    <property type="entry name" value="Cys/Met-Metab_PyrdxlP-dep_enz"/>
</dbReference>
<dbReference type="PIRSF" id="PIRSF001434">
    <property type="entry name" value="CGS"/>
    <property type="match status" value="1"/>
</dbReference>
<organism evidence="6 7">
    <name type="scientific">Thalassospira xiamenensis M-5 = DSM 17429</name>
    <dbReference type="NCBI Taxonomy" id="1123366"/>
    <lineage>
        <taxon>Bacteria</taxon>
        <taxon>Pseudomonadati</taxon>
        <taxon>Pseudomonadota</taxon>
        <taxon>Alphaproteobacteria</taxon>
        <taxon>Rhodospirillales</taxon>
        <taxon>Thalassospiraceae</taxon>
        <taxon>Thalassospira</taxon>
    </lineage>
</organism>
<dbReference type="Pfam" id="PF01053">
    <property type="entry name" value="Cys_Met_Meta_PP"/>
    <property type="match status" value="1"/>
</dbReference>
<evidence type="ECO:0000256" key="5">
    <source>
        <dbReference type="RuleBase" id="RU362118"/>
    </source>
</evidence>
<dbReference type="Proteomes" id="UP000007127">
    <property type="component" value="Chromosome"/>
</dbReference>
<name>A0AB72U7U1_9PROT</name>
<dbReference type="InterPro" id="IPR015421">
    <property type="entry name" value="PyrdxlP-dep_Trfase_major"/>
</dbReference>
<dbReference type="FunFam" id="3.90.1150.10:FF:000033">
    <property type="entry name" value="Cystathionine gamma-synthase"/>
    <property type="match status" value="1"/>
</dbReference>
<comment type="subunit">
    <text evidence="3">Homotetramer.</text>
</comment>
<protein>
    <recommendedName>
        <fullName evidence="3">O-succinylhomoserine sulfhydrylase</fullName>
        <shortName evidence="3">OSH sulfhydrylase</shortName>
        <shortName evidence="3">OSHS sulfhydrylase</shortName>
        <ecNumber evidence="3">2.5.1.-</ecNumber>
    </recommendedName>
</protein>
<keyword evidence="3" id="KW-0486">Methionine biosynthesis</keyword>
<evidence type="ECO:0000256" key="2">
    <source>
        <dbReference type="ARBA" id="ARBA00022898"/>
    </source>
</evidence>
<dbReference type="GO" id="GO:0030170">
    <property type="term" value="F:pyridoxal phosphate binding"/>
    <property type="evidence" value="ECO:0007669"/>
    <property type="project" value="UniProtKB-UniRule"/>
</dbReference>
<comment type="similarity">
    <text evidence="3">Belongs to the trans-sulfuration enzymes family. MetZ subfamily.</text>
</comment>
<dbReference type="EMBL" id="CP004388">
    <property type="protein sequence ID" value="AJD50267.1"/>
    <property type="molecule type" value="Genomic_DNA"/>
</dbReference>
<accession>A0AB72U7U1</accession>
<dbReference type="InterPro" id="IPR006234">
    <property type="entry name" value="O-succ-hSer_sulfhydrylase"/>
</dbReference>
<evidence type="ECO:0000256" key="3">
    <source>
        <dbReference type="HAMAP-Rule" id="MF_02056"/>
    </source>
</evidence>
<comment type="function">
    <text evidence="3">Catalyzes the formation of L-homocysteine from O-succinyl-L-homoserine (OSHS) and hydrogen sulfide.</text>
</comment>
<dbReference type="InterPro" id="IPR015422">
    <property type="entry name" value="PyrdxlP-dep_Trfase_small"/>
</dbReference>
<evidence type="ECO:0000256" key="4">
    <source>
        <dbReference type="PIRSR" id="PIRSR001434-2"/>
    </source>
</evidence>
<dbReference type="GO" id="GO:0071268">
    <property type="term" value="P:homocysteine biosynthetic process"/>
    <property type="evidence" value="ECO:0007669"/>
    <property type="project" value="InterPro"/>
</dbReference>
<dbReference type="FunFam" id="3.40.640.10:FF:000046">
    <property type="entry name" value="Cystathionine gamma-lyase"/>
    <property type="match status" value="1"/>
</dbReference>
<comment type="catalytic activity">
    <reaction evidence="3">
        <text>O-succinyl-L-homoserine + hydrogen sulfide = L-homocysteine + succinate</text>
        <dbReference type="Rhea" id="RHEA:27826"/>
        <dbReference type="ChEBI" id="CHEBI:29919"/>
        <dbReference type="ChEBI" id="CHEBI:30031"/>
        <dbReference type="ChEBI" id="CHEBI:57661"/>
        <dbReference type="ChEBI" id="CHEBI:58199"/>
    </reaction>
</comment>
<evidence type="ECO:0000256" key="1">
    <source>
        <dbReference type="ARBA" id="ARBA00001933"/>
    </source>
</evidence>
<dbReference type="CDD" id="cd00614">
    <property type="entry name" value="CGS_like"/>
    <property type="match status" value="1"/>
</dbReference>
<dbReference type="EC" id="2.5.1.-" evidence="3"/>
<dbReference type="GO" id="GO:0019346">
    <property type="term" value="P:transsulfuration"/>
    <property type="evidence" value="ECO:0007669"/>
    <property type="project" value="InterPro"/>
</dbReference>
<feature type="modified residue" description="N6-(pyridoxal phosphate)lysine" evidence="3 4">
    <location>
        <position position="282"/>
    </location>
</feature>
<dbReference type="PANTHER" id="PTHR11808">
    <property type="entry name" value="TRANS-SULFURATION ENZYME FAMILY MEMBER"/>
    <property type="match status" value="1"/>
</dbReference>
<reference evidence="6 7" key="1">
    <citation type="journal article" date="2012" name="J. Bacteriol.">
        <title>Genome sequence of Thalassospira xiamenensis type strain M-5.</title>
        <authorList>
            <person name="Lai Q."/>
            <person name="Shao Z."/>
        </authorList>
    </citation>
    <scope>NUCLEOTIDE SEQUENCE [LARGE SCALE GENOMIC DNA]</scope>
    <source>
        <strain evidence="6 7">M-5</strain>
    </source>
</reference>
<dbReference type="GO" id="GO:0016846">
    <property type="term" value="F:carbon-sulfur lyase activity"/>
    <property type="evidence" value="ECO:0007669"/>
    <property type="project" value="TreeGrafter"/>
</dbReference>
<dbReference type="Gene3D" id="3.40.640.10">
    <property type="entry name" value="Type I PLP-dependent aspartate aminotransferase-like (Major domain)"/>
    <property type="match status" value="1"/>
</dbReference>
<proteinExistence type="inferred from homology"/>
<dbReference type="NCBIfam" id="TIGR01325">
    <property type="entry name" value="O_suc_HS_sulf"/>
    <property type="match status" value="1"/>
</dbReference>
<keyword evidence="3" id="KW-0028">Amino-acid biosynthesis</keyword>
<dbReference type="SUPFAM" id="SSF53383">
    <property type="entry name" value="PLP-dependent transferases"/>
    <property type="match status" value="1"/>
</dbReference>
<evidence type="ECO:0000313" key="7">
    <source>
        <dbReference type="Proteomes" id="UP000007127"/>
    </source>
</evidence>
<evidence type="ECO:0000313" key="6">
    <source>
        <dbReference type="EMBL" id="AJD50267.1"/>
    </source>
</evidence>
<dbReference type="KEGG" id="txi:TH3_00705"/>
<dbReference type="InterPro" id="IPR015424">
    <property type="entry name" value="PyrdxlP-dep_Trfase"/>
</dbReference>
<keyword evidence="3" id="KW-0808">Transferase</keyword>
<comment type="pathway">
    <text evidence="3">Amino-acid biosynthesis; L-methionine biosynthesis via de novo pathway; L-homocysteine from O-succinyl-L-homoserine: step 1/1.</text>
</comment>
<dbReference type="GO" id="GO:0071266">
    <property type="term" value="P:'de novo' L-methionine biosynthetic process"/>
    <property type="evidence" value="ECO:0007669"/>
    <property type="project" value="UniProtKB-UniRule"/>
</dbReference>
<dbReference type="AlphaFoldDB" id="A0AB72U7U1"/>
<dbReference type="PANTHER" id="PTHR11808:SF80">
    <property type="entry name" value="CYSTATHIONINE GAMMA-LYASE"/>
    <property type="match status" value="1"/>
</dbReference>
<dbReference type="GO" id="GO:0005737">
    <property type="term" value="C:cytoplasm"/>
    <property type="evidence" value="ECO:0007669"/>
    <property type="project" value="TreeGrafter"/>
</dbReference>
<sequence length="468" mass="50639">MIVGCVMLDVGETKSYRRVSSWDLSTGLRPRKKSLKRVIVASALTHRAGQGFFVSGSSQYDRAYRSKTMTTEKKASDKWRAATRAVRGGTARSGFNETSEAIFMNSGYVYDSAAEAEASFDGTGPERFVYSRFANPTVGMFEERLALLEGAAYCRATASGMSAVWNALIACTKAGGRVVGSRALFGSCEFILTTLLPRFGVETELVDGTDHAAWEKALSKPADAVFLETPSNPTLEVIDIAFVADLAHKAGAKVVVDNVFATPILQKPMELGADIVVYSATKHIDGQGRCLGGAILFNDKEWHDNHLTTFLRHTGPSMSPFNAWVLLKGLETLGLRVDQHIRNATALAGFLSEQPQVSRVIYPGLESHPQYELAMKQMSGRGGGLIAIELAGGKSAAFSLLDNLQLIDISNNLGDAKSLATHPWTTTHQRVPAEDKITMGITEGMLRLSVGLEDIDDLKEDLSAALRV</sequence>
<dbReference type="HAMAP" id="MF_02056">
    <property type="entry name" value="MetZ"/>
    <property type="match status" value="1"/>
</dbReference>
<gene>
    <name evidence="3" type="primary">metZ</name>
    <name evidence="6" type="ORF">TH3_00705</name>
</gene>
<comment type="cofactor">
    <cofactor evidence="1 3 5">
        <name>pyridoxal 5'-phosphate</name>
        <dbReference type="ChEBI" id="CHEBI:597326"/>
    </cofactor>
</comment>
<dbReference type="GO" id="GO:0016765">
    <property type="term" value="F:transferase activity, transferring alkyl or aryl (other than methyl) groups"/>
    <property type="evidence" value="ECO:0007669"/>
    <property type="project" value="UniProtKB-UniRule"/>
</dbReference>